<accession>A0A4W5NMG4</accession>
<sequence length="115" mass="12746">VTSILSVLTASISLSLWKDGGSWYLFSLWSSFFLLLSCHFLGSLLGARLACNPSLVRAKGRGLQPKGLRVKETADFRVFTKGAGTGELKVTIKGPSESTTQQPLFHKLYQRYIFF</sequence>
<organism evidence="3 4">
    <name type="scientific">Hucho hucho</name>
    <name type="common">huchen</name>
    <dbReference type="NCBI Taxonomy" id="62062"/>
    <lineage>
        <taxon>Eukaryota</taxon>
        <taxon>Metazoa</taxon>
        <taxon>Chordata</taxon>
        <taxon>Craniata</taxon>
        <taxon>Vertebrata</taxon>
        <taxon>Euteleostomi</taxon>
        <taxon>Actinopterygii</taxon>
        <taxon>Neopterygii</taxon>
        <taxon>Teleostei</taxon>
        <taxon>Protacanthopterygii</taxon>
        <taxon>Salmoniformes</taxon>
        <taxon>Salmonidae</taxon>
        <taxon>Salmoninae</taxon>
        <taxon>Hucho</taxon>
    </lineage>
</organism>
<dbReference type="Pfam" id="PF00630">
    <property type="entry name" value="Filamin"/>
    <property type="match status" value="1"/>
</dbReference>
<dbReference type="PROSITE" id="PS50194">
    <property type="entry name" value="FILAMIN_REPEAT"/>
    <property type="match status" value="1"/>
</dbReference>
<keyword evidence="2" id="KW-1133">Transmembrane helix</keyword>
<dbReference type="InterPro" id="IPR017868">
    <property type="entry name" value="Filamin/ABP280_repeat-like"/>
</dbReference>
<dbReference type="AlphaFoldDB" id="A0A4W5NMG4"/>
<proteinExistence type="predicted"/>
<keyword evidence="2" id="KW-0472">Membrane</keyword>
<reference evidence="4" key="1">
    <citation type="submission" date="2018-06" db="EMBL/GenBank/DDBJ databases">
        <title>Genome assembly of Danube salmon.</title>
        <authorList>
            <person name="Macqueen D.J."/>
            <person name="Gundappa M.K."/>
        </authorList>
    </citation>
    <scope>NUCLEOTIDE SEQUENCE [LARGE SCALE GENOMIC DNA]</scope>
</reference>
<evidence type="ECO:0000313" key="3">
    <source>
        <dbReference type="Ensembl" id="ENSHHUP00000050304.1"/>
    </source>
</evidence>
<keyword evidence="2" id="KW-0812">Transmembrane</keyword>
<dbReference type="GeneTree" id="ENSGT00940000153588"/>
<dbReference type="Proteomes" id="UP000314982">
    <property type="component" value="Unassembled WGS sequence"/>
</dbReference>
<feature type="repeat" description="Filamin" evidence="1">
    <location>
        <begin position="48"/>
        <end position="96"/>
    </location>
</feature>
<reference evidence="3" key="2">
    <citation type="submission" date="2025-08" db="UniProtKB">
        <authorList>
            <consortium name="Ensembl"/>
        </authorList>
    </citation>
    <scope>IDENTIFICATION</scope>
</reference>
<dbReference type="InterPro" id="IPR013783">
    <property type="entry name" value="Ig-like_fold"/>
</dbReference>
<dbReference type="Gene3D" id="2.60.40.10">
    <property type="entry name" value="Immunoglobulins"/>
    <property type="match status" value="1"/>
</dbReference>
<feature type="transmembrane region" description="Helical" evidence="2">
    <location>
        <begin position="23"/>
        <end position="51"/>
    </location>
</feature>
<evidence type="ECO:0000256" key="2">
    <source>
        <dbReference type="SAM" id="Phobius"/>
    </source>
</evidence>
<dbReference type="InterPro" id="IPR014756">
    <property type="entry name" value="Ig_E-set"/>
</dbReference>
<protein>
    <submittedName>
        <fullName evidence="3">Uncharacterized protein</fullName>
    </submittedName>
</protein>
<reference evidence="3" key="3">
    <citation type="submission" date="2025-09" db="UniProtKB">
        <authorList>
            <consortium name="Ensembl"/>
        </authorList>
    </citation>
    <scope>IDENTIFICATION</scope>
</reference>
<evidence type="ECO:0000313" key="4">
    <source>
        <dbReference type="Proteomes" id="UP000314982"/>
    </source>
</evidence>
<keyword evidence="4" id="KW-1185">Reference proteome</keyword>
<dbReference type="GO" id="GO:0007399">
    <property type="term" value="P:nervous system development"/>
    <property type="evidence" value="ECO:0007669"/>
    <property type="project" value="UniProtKB-ARBA"/>
</dbReference>
<name>A0A4W5NMG4_9TELE</name>
<evidence type="ECO:0000256" key="1">
    <source>
        <dbReference type="PROSITE-ProRule" id="PRU00087"/>
    </source>
</evidence>
<dbReference type="SUPFAM" id="SSF81296">
    <property type="entry name" value="E set domains"/>
    <property type="match status" value="1"/>
</dbReference>
<dbReference type="Ensembl" id="ENSHHUT00000052102.1">
    <property type="protein sequence ID" value="ENSHHUP00000050304.1"/>
    <property type="gene ID" value="ENSHHUG00000030355.1"/>
</dbReference>